<dbReference type="SUPFAM" id="SSF158560">
    <property type="entry name" value="BH3980-like"/>
    <property type="match status" value="1"/>
</dbReference>
<name>A0ABY6FZN5_9MICO</name>
<proteinExistence type="predicted"/>
<dbReference type="Pfam" id="PF06304">
    <property type="entry name" value="DUF1048"/>
    <property type="match status" value="1"/>
</dbReference>
<dbReference type="Proteomes" id="UP001164305">
    <property type="component" value="Chromosome"/>
</dbReference>
<evidence type="ECO:0000313" key="1">
    <source>
        <dbReference type="EMBL" id="UYG16061.1"/>
    </source>
</evidence>
<sequence length="122" mass="13645">MNIIEKVVGDSGDKRRWRDYRARVKALPDGYRTTAQALEHYLMYFGATGGDIWLTAYEDLADLFEQAAADGTPIREIVGADPVDFAETFAANYGGAGWITKERRRLTEAVEQAERQQGGERA</sequence>
<accession>A0ABY6FZN5</accession>
<reference evidence="1" key="1">
    <citation type="submission" date="2022-10" db="EMBL/GenBank/DDBJ databases">
        <title>Whole-Genome Sequencing of Brachybacterium huguangmaarense BRM-3, Isolated from Betula schmidtii.</title>
        <authorList>
            <person name="Haam D."/>
        </authorList>
    </citation>
    <scope>NUCLEOTIDE SEQUENCE</scope>
    <source>
        <strain evidence="1">BRM-3</strain>
    </source>
</reference>
<dbReference type="EMBL" id="CP107020">
    <property type="protein sequence ID" value="UYG16061.1"/>
    <property type="molecule type" value="Genomic_DNA"/>
</dbReference>
<dbReference type="InterPro" id="IPR008316">
    <property type="entry name" value="UCP029876"/>
</dbReference>
<organism evidence="1 2">
    <name type="scientific">Brachybacterium huguangmaarense</name>
    <dbReference type="NCBI Taxonomy" id="1652028"/>
    <lineage>
        <taxon>Bacteria</taxon>
        <taxon>Bacillati</taxon>
        <taxon>Actinomycetota</taxon>
        <taxon>Actinomycetes</taxon>
        <taxon>Micrococcales</taxon>
        <taxon>Dermabacteraceae</taxon>
        <taxon>Brachybacterium</taxon>
    </lineage>
</organism>
<evidence type="ECO:0000313" key="2">
    <source>
        <dbReference type="Proteomes" id="UP001164305"/>
    </source>
</evidence>
<protein>
    <submittedName>
        <fullName evidence="1">DUF1048 domain-containing protein</fullName>
    </submittedName>
</protein>
<dbReference type="RefSeq" id="WP_263593274.1">
    <property type="nucleotide sequence ID" value="NZ_CP107020.1"/>
</dbReference>
<gene>
    <name evidence="1" type="ORF">BRM3_10510</name>
</gene>
<dbReference type="Gene3D" id="1.10.1900.10">
    <property type="entry name" value="c-terminal domain of poly(a) binding protein"/>
    <property type="match status" value="1"/>
</dbReference>
<keyword evidence="2" id="KW-1185">Reference proteome</keyword>